<evidence type="ECO:0000313" key="3">
    <source>
        <dbReference type="Proteomes" id="UP001550210"/>
    </source>
</evidence>
<feature type="transmembrane region" description="Helical" evidence="1">
    <location>
        <begin position="12"/>
        <end position="32"/>
    </location>
</feature>
<accession>A0ABV2UWQ0</accession>
<dbReference type="EMBL" id="JBEXPZ010000018">
    <property type="protein sequence ID" value="MET9846002.1"/>
    <property type="molecule type" value="Genomic_DNA"/>
</dbReference>
<dbReference type="RefSeq" id="WP_355397296.1">
    <property type="nucleotide sequence ID" value="NZ_JBEXPZ010000018.1"/>
</dbReference>
<keyword evidence="1" id="KW-0472">Membrane</keyword>
<organism evidence="2 3">
    <name type="scientific">Streptomyces ossamyceticus</name>
    <dbReference type="NCBI Taxonomy" id="249581"/>
    <lineage>
        <taxon>Bacteria</taxon>
        <taxon>Bacillati</taxon>
        <taxon>Actinomycetota</taxon>
        <taxon>Actinomycetes</taxon>
        <taxon>Kitasatosporales</taxon>
        <taxon>Streptomycetaceae</taxon>
        <taxon>Streptomyces</taxon>
    </lineage>
</organism>
<name>A0ABV2UWQ0_9ACTN</name>
<keyword evidence="1" id="KW-1133">Transmembrane helix</keyword>
<dbReference type="PROSITE" id="PS51257">
    <property type="entry name" value="PROKAR_LIPOPROTEIN"/>
    <property type="match status" value="1"/>
</dbReference>
<protein>
    <submittedName>
        <fullName evidence="2">Uncharacterized protein</fullName>
    </submittedName>
</protein>
<gene>
    <name evidence="2" type="ORF">ABZZ21_15805</name>
</gene>
<evidence type="ECO:0000313" key="2">
    <source>
        <dbReference type="EMBL" id="MET9846002.1"/>
    </source>
</evidence>
<keyword evidence="3" id="KW-1185">Reference proteome</keyword>
<dbReference type="Proteomes" id="UP001550210">
    <property type="component" value="Unassembled WGS sequence"/>
</dbReference>
<proteinExistence type="predicted"/>
<reference evidence="2 3" key="1">
    <citation type="submission" date="2024-06" db="EMBL/GenBank/DDBJ databases">
        <title>The Natural Products Discovery Center: Release of the First 8490 Sequenced Strains for Exploring Actinobacteria Biosynthetic Diversity.</title>
        <authorList>
            <person name="Kalkreuter E."/>
            <person name="Kautsar S.A."/>
            <person name="Yang D."/>
            <person name="Bader C.D."/>
            <person name="Teijaro C.N."/>
            <person name="Fluegel L."/>
            <person name="Davis C.M."/>
            <person name="Simpson J.R."/>
            <person name="Lauterbach L."/>
            <person name="Steele A.D."/>
            <person name="Gui C."/>
            <person name="Meng S."/>
            <person name="Li G."/>
            <person name="Viehrig K."/>
            <person name="Ye F."/>
            <person name="Su P."/>
            <person name="Kiefer A.F."/>
            <person name="Nichols A."/>
            <person name="Cepeda A.J."/>
            <person name="Yan W."/>
            <person name="Fan B."/>
            <person name="Jiang Y."/>
            <person name="Adhikari A."/>
            <person name="Zheng C.-J."/>
            <person name="Schuster L."/>
            <person name="Cowan T.M."/>
            <person name="Smanski M.J."/>
            <person name="Chevrette M.G."/>
            <person name="De Carvalho L.P.S."/>
            <person name="Shen B."/>
        </authorList>
    </citation>
    <scope>NUCLEOTIDE SEQUENCE [LARGE SCALE GENOMIC DNA]</scope>
    <source>
        <strain evidence="2 3">NPDC006434</strain>
    </source>
</reference>
<evidence type="ECO:0000256" key="1">
    <source>
        <dbReference type="SAM" id="Phobius"/>
    </source>
</evidence>
<sequence length="43" mass="4415">MPLGKGPAAPTALIAGVLGAAACVCLIMFNELDESELIMITRL</sequence>
<keyword evidence="1" id="KW-0812">Transmembrane</keyword>
<comment type="caution">
    <text evidence="2">The sequence shown here is derived from an EMBL/GenBank/DDBJ whole genome shotgun (WGS) entry which is preliminary data.</text>
</comment>